<keyword evidence="2" id="KW-1185">Reference proteome</keyword>
<protein>
    <submittedName>
        <fullName evidence="1">Uncharacterized protein</fullName>
    </submittedName>
</protein>
<name>A0AAD7TBK7_9TELE</name>
<evidence type="ECO:0000313" key="2">
    <source>
        <dbReference type="Proteomes" id="UP001221898"/>
    </source>
</evidence>
<evidence type="ECO:0000313" key="1">
    <source>
        <dbReference type="EMBL" id="KAJ8417895.1"/>
    </source>
</evidence>
<dbReference type="Proteomes" id="UP001221898">
    <property type="component" value="Unassembled WGS sequence"/>
</dbReference>
<proteinExistence type="predicted"/>
<organism evidence="1 2">
    <name type="scientific">Aldrovandia affinis</name>
    <dbReference type="NCBI Taxonomy" id="143900"/>
    <lineage>
        <taxon>Eukaryota</taxon>
        <taxon>Metazoa</taxon>
        <taxon>Chordata</taxon>
        <taxon>Craniata</taxon>
        <taxon>Vertebrata</taxon>
        <taxon>Euteleostomi</taxon>
        <taxon>Actinopterygii</taxon>
        <taxon>Neopterygii</taxon>
        <taxon>Teleostei</taxon>
        <taxon>Notacanthiformes</taxon>
        <taxon>Halosauridae</taxon>
        <taxon>Aldrovandia</taxon>
    </lineage>
</organism>
<sequence length="155" mass="17247">MVRFPGSKPRGDISVLGHSLPTAGRCQATCLNHHLTVDGFQRNDLTRARSTSSQPSLTELSSGGAWPSLHTLLLLTTSASSRRFGGTRQRPEIHRVWPTKQRGRKLTGRGRVFLGRSLGRGAHRGPFSPRDLDWQSRRLNRSLITAHHTLLCSQH</sequence>
<accession>A0AAD7TBK7</accession>
<dbReference type="EMBL" id="JAINUG010000003">
    <property type="protein sequence ID" value="KAJ8417895.1"/>
    <property type="molecule type" value="Genomic_DNA"/>
</dbReference>
<gene>
    <name evidence="1" type="ORF">AAFF_G00227380</name>
</gene>
<reference evidence="1" key="1">
    <citation type="journal article" date="2023" name="Science">
        <title>Genome structures resolve the early diversification of teleost fishes.</title>
        <authorList>
            <person name="Parey E."/>
            <person name="Louis A."/>
            <person name="Montfort J."/>
            <person name="Bouchez O."/>
            <person name="Roques C."/>
            <person name="Iampietro C."/>
            <person name="Lluch J."/>
            <person name="Castinel A."/>
            <person name="Donnadieu C."/>
            <person name="Desvignes T."/>
            <person name="Floi Bucao C."/>
            <person name="Jouanno E."/>
            <person name="Wen M."/>
            <person name="Mejri S."/>
            <person name="Dirks R."/>
            <person name="Jansen H."/>
            <person name="Henkel C."/>
            <person name="Chen W.J."/>
            <person name="Zahm M."/>
            <person name="Cabau C."/>
            <person name="Klopp C."/>
            <person name="Thompson A.W."/>
            <person name="Robinson-Rechavi M."/>
            <person name="Braasch I."/>
            <person name="Lecointre G."/>
            <person name="Bobe J."/>
            <person name="Postlethwait J.H."/>
            <person name="Berthelot C."/>
            <person name="Roest Crollius H."/>
            <person name="Guiguen Y."/>
        </authorList>
    </citation>
    <scope>NUCLEOTIDE SEQUENCE</scope>
    <source>
        <strain evidence="1">NC1722</strain>
    </source>
</reference>
<dbReference type="AlphaFoldDB" id="A0AAD7TBK7"/>
<comment type="caution">
    <text evidence="1">The sequence shown here is derived from an EMBL/GenBank/DDBJ whole genome shotgun (WGS) entry which is preliminary data.</text>
</comment>